<feature type="domain" description="N-acetyltransferase" evidence="3">
    <location>
        <begin position="3"/>
        <end position="163"/>
    </location>
</feature>
<keyword evidence="2 4" id="KW-0012">Acyltransferase</keyword>
<dbReference type="Proteomes" id="UP001321580">
    <property type="component" value="Unassembled WGS sequence"/>
</dbReference>
<dbReference type="CDD" id="cd04301">
    <property type="entry name" value="NAT_SF"/>
    <property type="match status" value="1"/>
</dbReference>
<sequence>MTFAIRDAQDTDHPRILALNLESEEMLSPVDAARLRQLDTMAAYHRVVCEGDEVVAFLLAFREGVDYDSPNYRWFAARYPRFLYVDRVVVASSHQGRKLGPRLYRDLFDFARAQAVEAVTCEFYTVPPNEASRRFHAGFGFREVGTQWVADGRKQVSLQVASA</sequence>
<name>A0ABT6XDI1_9GAMM</name>
<organism evidence="4 5">
    <name type="scientific">Lysobacter stagni</name>
    <dbReference type="NCBI Taxonomy" id="3045172"/>
    <lineage>
        <taxon>Bacteria</taxon>
        <taxon>Pseudomonadati</taxon>
        <taxon>Pseudomonadota</taxon>
        <taxon>Gammaproteobacteria</taxon>
        <taxon>Lysobacterales</taxon>
        <taxon>Lysobacteraceae</taxon>
        <taxon>Lysobacter</taxon>
    </lineage>
</organism>
<evidence type="ECO:0000313" key="5">
    <source>
        <dbReference type="Proteomes" id="UP001321580"/>
    </source>
</evidence>
<dbReference type="PIRSF" id="PIRSF028520">
    <property type="entry name" value="UCP028520"/>
    <property type="match status" value="1"/>
</dbReference>
<dbReference type="PROSITE" id="PS51186">
    <property type="entry name" value="GNAT"/>
    <property type="match status" value="1"/>
</dbReference>
<proteinExistence type="predicted"/>
<gene>
    <name evidence="4" type="ORF">QLQ15_04660</name>
</gene>
<comment type="caution">
    <text evidence="4">The sequence shown here is derived from an EMBL/GenBank/DDBJ whole genome shotgun (WGS) entry which is preliminary data.</text>
</comment>
<dbReference type="EMBL" id="JASGBI010000001">
    <property type="protein sequence ID" value="MDI9238200.1"/>
    <property type="molecule type" value="Genomic_DNA"/>
</dbReference>
<evidence type="ECO:0000256" key="2">
    <source>
        <dbReference type="ARBA" id="ARBA00023315"/>
    </source>
</evidence>
<evidence type="ECO:0000256" key="1">
    <source>
        <dbReference type="ARBA" id="ARBA00022679"/>
    </source>
</evidence>
<dbReference type="InterPro" id="IPR050832">
    <property type="entry name" value="Bact_Acetyltransf"/>
</dbReference>
<dbReference type="InterPro" id="IPR016890">
    <property type="entry name" value="UCP028520"/>
</dbReference>
<evidence type="ECO:0000313" key="4">
    <source>
        <dbReference type="EMBL" id="MDI9238200.1"/>
    </source>
</evidence>
<protein>
    <submittedName>
        <fullName evidence="4">GNAT family N-acetyltransferase</fullName>
        <ecNumber evidence="4">2.3.1.-</ecNumber>
    </submittedName>
</protein>
<dbReference type="EC" id="2.3.1.-" evidence="4"/>
<keyword evidence="1 4" id="KW-0808">Transferase</keyword>
<dbReference type="GO" id="GO:0016746">
    <property type="term" value="F:acyltransferase activity"/>
    <property type="evidence" value="ECO:0007669"/>
    <property type="project" value="UniProtKB-KW"/>
</dbReference>
<dbReference type="SUPFAM" id="SSF55729">
    <property type="entry name" value="Acyl-CoA N-acyltransferases (Nat)"/>
    <property type="match status" value="1"/>
</dbReference>
<dbReference type="PANTHER" id="PTHR43877:SF2">
    <property type="entry name" value="AMINOALKYLPHOSPHONATE N-ACETYLTRANSFERASE-RELATED"/>
    <property type="match status" value="1"/>
</dbReference>
<dbReference type="Pfam" id="PF00583">
    <property type="entry name" value="Acetyltransf_1"/>
    <property type="match status" value="1"/>
</dbReference>
<reference evidence="4 5" key="1">
    <citation type="submission" date="2023-05" db="EMBL/GenBank/DDBJ databases">
        <title>Lysobacter sp. strain LF1 Genome sequencing and assembly.</title>
        <authorList>
            <person name="Jung Y."/>
        </authorList>
    </citation>
    <scope>NUCLEOTIDE SEQUENCE [LARGE SCALE GENOMIC DNA]</scope>
    <source>
        <strain evidence="4 5">LF1</strain>
    </source>
</reference>
<dbReference type="PANTHER" id="PTHR43877">
    <property type="entry name" value="AMINOALKYLPHOSPHONATE N-ACETYLTRANSFERASE-RELATED-RELATED"/>
    <property type="match status" value="1"/>
</dbReference>
<accession>A0ABT6XDI1</accession>
<dbReference type="Gene3D" id="3.40.630.30">
    <property type="match status" value="1"/>
</dbReference>
<dbReference type="InterPro" id="IPR000182">
    <property type="entry name" value="GNAT_dom"/>
</dbReference>
<dbReference type="InterPro" id="IPR016181">
    <property type="entry name" value="Acyl_CoA_acyltransferase"/>
</dbReference>
<keyword evidence="5" id="KW-1185">Reference proteome</keyword>
<dbReference type="RefSeq" id="WP_283211682.1">
    <property type="nucleotide sequence ID" value="NZ_JASGBI010000001.1"/>
</dbReference>
<evidence type="ECO:0000259" key="3">
    <source>
        <dbReference type="PROSITE" id="PS51186"/>
    </source>
</evidence>